<organism evidence="2">
    <name type="scientific">Hanusia phi</name>
    <dbReference type="NCBI Taxonomy" id="3032"/>
    <lineage>
        <taxon>Eukaryota</taxon>
        <taxon>Cryptophyceae</taxon>
        <taxon>Pyrenomonadales</taxon>
        <taxon>Geminigeraceae</taxon>
        <taxon>Hanusia</taxon>
    </lineage>
</organism>
<keyword evidence="1" id="KW-0732">Signal</keyword>
<evidence type="ECO:0000313" key="2">
    <source>
        <dbReference type="EMBL" id="CAD8467084.1"/>
    </source>
</evidence>
<dbReference type="EMBL" id="HBEO01001628">
    <property type="protein sequence ID" value="CAD8467084.1"/>
    <property type="molecule type" value="Transcribed_RNA"/>
</dbReference>
<name>A0A7S0DW26_9CRYP</name>
<feature type="signal peptide" evidence="1">
    <location>
        <begin position="1"/>
        <end position="20"/>
    </location>
</feature>
<sequence length="216" mass="24432">MIIPMSWTLLLLCFLRGSHSSPALLPLESSPDPNTDVLFNMQTRRMEELVYLALMSDRRLVEPQYSFGARNWTWFESANNNQQANNERIHQGVLGLVQEPLSSFFLLDPLQKLLGSNIQSLESFHDRSGGRIDRLLRFYGTGLPACDPQASYVTSYGYEWSVSSVECLSPWQISSVDQFLSLLVEGELVAIQVCQVVLSESHIFLKHSLVHAGQIR</sequence>
<dbReference type="AlphaFoldDB" id="A0A7S0DW26"/>
<feature type="chain" id="PRO_5031196669" evidence="1">
    <location>
        <begin position="21"/>
        <end position="216"/>
    </location>
</feature>
<protein>
    <submittedName>
        <fullName evidence="2">Uncharacterized protein</fullName>
    </submittedName>
</protein>
<reference evidence="2" key="1">
    <citation type="submission" date="2021-01" db="EMBL/GenBank/DDBJ databases">
        <authorList>
            <person name="Corre E."/>
            <person name="Pelletier E."/>
            <person name="Niang G."/>
            <person name="Scheremetjew M."/>
            <person name="Finn R."/>
            <person name="Kale V."/>
            <person name="Holt S."/>
            <person name="Cochrane G."/>
            <person name="Meng A."/>
            <person name="Brown T."/>
            <person name="Cohen L."/>
        </authorList>
    </citation>
    <scope>NUCLEOTIDE SEQUENCE</scope>
    <source>
        <strain evidence="2">CCMP325</strain>
    </source>
</reference>
<proteinExistence type="predicted"/>
<gene>
    <name evidence="2" type="ORF">HPHI1048_LOCUS1164</name>
</gene>
<evidence type="ECO:0000256" key="1">
    <source>
        <dbReference type="SAM" id="SignalP"/>
    </source>
</evidence>
<accession>A0A7S0DW26</accession>